<dbReference type="EC" id="2.7.1.23" evidence="6"/>
<organism evidence="7 8">
    <name type="scientific">Marvinbryantia formatexigens DSM 14469</name>
    <dbReference type="NCBI Taxonomy" id="478749"/>
    <lineage>
        <taxon>Bacteria</taxon>
        <taxon>Bacillati</taxon>
        <taxon>Bacillota</taxon>
        <taxon>Clostridia</taxon>
        <taxon>Lachnospirales</taxon>
        <taxon>Lachnospiraceae</taxon>
        <taxon>Marvinbryantia</taxon>
    </lineage>
</organism>
<keyword evidence="2 6" id="KW-0418">Kinase</keyword>
<proteinExistence type="inferred from homology"/>
<dbReference type="GO" id="GO:0019674">
    <property type="term" value="P:NAD+ metabolic process"/>
    <property type="evidence" value="ECO:0007669"/>
    <property type="project" value="InterPro"/>
</dbReference>
<accession>C6LLG6</accession>
<evidence type="ECO:0000313" key="8">
    <source>
        <dbReference type="Proteomes" id="UP000005561"/>
    </source>
</evidence>
<dbReference type="GO" id="GO:0005524">
    <property type="term" value="F:ATP binding"/>
    <property type="evidence" value="ECO:0007669"/>
    <property type="project" value="UniProtKB-KW"/>
</dbReference>
<comment type="caution">
    <text evidence="7">The sequence shown here is derived from an EMBL/GenBank/DDBJ whole genome shotgun (WGS) entry which is preliminary data.</text>
</comment>
<dbReference type="AlphaFoldDB" id="C6LLG6"/>
<dbReference type="PANTHER" id="PTHR20275">
    <property type="entry name" value="NAD KINASE"/>
    <property type="match status" value="1"/>
</dbReference>
<comment type="subcellular location">
    <subcellularLocation>
        <location evidence="6">Cytoplasm</location>
    </subcellularLocation>
</comment>
<comment type="function">
    <text evidence="6">Involved in the regulation of the intracellular balance of NAD and NADP, and is a key enzyme in the biosynthesis of NADP. Catalyzes specifically the phosphorylation on 2'-hydroxyl of the adenosine moiety of NAD to yield NADP.</text>
</comment>
<comment type="caution">
    <text evidence="6">Lacks conserved residue(s) required for the propagation of feature annotation.</text>
</comment>
<keyword evidence="1 6" id="KW-0808">Transferase</keyword>
<dbReference type="InterPro" id="IPR002504">
    <property type="entry name" value="NADK"/>
</dbReference>
<evidence type="ECO:0000256" key="3">
    <source>
        <dbReference type="ARBA" id="ARBA00022857"/>
    </source>
</evidence>
<dbReference type="eggNOG" id="COG0061">
    <property type="taxonomic scope" value="Bacteria"/>
</dbReference>
<dbReference type="STRING" id="168384.SAMN05660368_03921"/>
<keyword evidence="6" id="KW-0547">Nucleotide-binding</keyword>
<dbReference type="SUPFAM" id="SSF111331">
    <property type="entry name" value="NAD kinase/diacylglycerol kinase-like"/>
    <property type="match status" value="1"/>
</dbReference>
<dbReference type="InterPro" id="IPR017437">
    <property type="entry name" value="ATP-NAD_kinase_PpnK-typ_C"/>
</dbReference>
<gene>
    <name evidence="6" type="primary">nadK</name>
    <name evidence="7" type="ORF">BRYFOR_09513</name>
</gene>
<dbReference type="InterPro" id="IPR017438">
    <property type="entry name" value="ATP-NAD_kinase_N"/>
</dbReference>
<keyword evidence="6" id="KW-0963">Cytoplasm</keyword>
<feature type="binding site" evidence="6">
    <location>
        <position position="172"/>
    </location>
    <ligand>
        <name>NAD(+)</name>
        <dbReference type="ChEBI" id="CHEBI:57540"/>
    </ligand>
</feature>
<comment type="cofactor">
    <cofactor evidence="6">
        <name>a divalent metal cation</name>
        <dbReference type="ChEBI" id="CHEBI:60240"/>
    </cofactor>
</comment>
<evidence type="ECO:0000256" key="2">
    <source>
        <dbReference type="ARBA" id="ARBA00022777"/>
    </source>
</evidence>
<evidence type="ECO:0000256" key="5">
    <source>
        <dbReference type="ARBA" id="ARBA00047925"/>
    </source>
</evidence>
<feature type="active site" description="Proton acceptor" evidence="6">
    <location>
        <position position="68"/>
    </location>
</feature>
<feature type="binding site" evidence="6">
    <location>
        <begin position="183"/>
        <end position="188"/>
    </location>
    <ligand>
        <name>NAD(+)</name>
        <dbReference type="ChEBI" id="CHEBI:57540"/>
    </ligand>
</feature>
<evidence type="ECO:0000256" key="4">
    <source>
        <dbReference type="ARBA" id="ARBA00023027"/>
    </source>
</evidence>
<dbReference type="EMBL" id="ACCL02000030">
    <property type="protein sequence ID" value="EET58506.1"/>
    <property type="molecule type" value="Genomic_DNA"/>
</dbReference>
<dbReference type="InterPro" id="IPR016064">
    <property type="entry name" value="NAD/diacylglycerol_kinase_sf"/>
</dbReference>
<keyword evidence="3 6" id="KW-0521">NADP</keyword>
<dbReference type="OrthoDB" id="9774737at2"/>
<feature type="binding site" evidence="6">
    <location>
        <position position="207"/>
    </location>
    <ligand>
        <name>NAD(+)</name>
        <dbReference type="ChEBI" id="CHEBI:57540"/>
    </ligand>
</feature>
<evidence type="ECO:0000256" key="1">
    <source>
        <dbReference type="ARBA" id="ARBA00022679"/>
    </source>
</evidence>
<dbReference type="GO" id="GO:0051287">
    <property type="term" value="F:NAD binding"/>
    <property type="evidence" value="ECO:0007669"/>
    <property type="project" value="UniProtKB-ARBA"/>
</dbReference>
<dbReference type="Proteomes" id="UP000005561">
    <property type="component" value="Unassembled WGS sequence"/>
</dbReference>
<keyword evidence="6" id="KW-0067">ATP-binding</keyword>
<dbReference type="GO" id="GO:0046872">
    <property type="term" value="F:metal ion binding"/>
    <property type="evidence" value="ECO:0007669"/>
    <property type="project" value="UniProtKB-UniRule"/>
</dbReference>
<dbReference type="Gene3D" id="3.40.50.10330">
    <property type="entry name" value="Probable inorganic polyphosphate/atp-NAD kinase, domain 1"/>
    <property type="match status" value="1"/>
</dbReference>
<evidence type="ECO:0000313" key="7">
    <source>
        <dbReference type="EMBL" id="EET58506.1"/>
    </source>
</evidence>
<keyword evidence="4 6" id="KW-0520">NAD</keyword>
<comment type="similarity">
    <text evidence="6">Belongs to the NAD kinase family.</text>
</comment>
<feature type="binding site" evidence="6">
    <location>
        <begin position="142"/>
        <end position="143"/>
    </location>
    <ligand>
        <name>NAD(+)</name>
        <dbReference type="ChEBI" id="CHEBI:57540"/>
    </ligand>
</feature>
<dbReference type="GO" id="GO:0005737">
    <property type="term" value="C:cytoplasm"/>
    <property type="evidence" value="ECO:0007669"/>
    <property type="project" value="UniProtKB-SubCell"/>
</dbReference>
<feature type="binding site" evidence="6">
    <location>
        <begin position="68"/>
        <end position="69"/>
    </location>
    <ligand>
        <name>NAD(+)</name>
        <dbReference type="ChEBI" id="CHEBI:57540"/>
    </ligand>
</feature>
<dbReference type="RefSeq" id="WP_006864267.1">
    <property type="nucleotide sequence ID" value="NZ_ACCL02000030.1"/>
</dbReference>
<protein>
    <recommendedName>
        <fullName evidence="6">NAD kinase</fullName>
        <ecNumber evidence="6">2.7.1.23</ecNumber>
    </recommendedName>
    <alternativeName>
        <fullName evidence="6">ATP-dependent NAD kinase</fullName>
    </alternativeName>
</protein>
<dbReference type="Pfam" id="PF01513">
    <property type="entry name" value="NAD_kinase"/>
    <property type="match status" value="1"/>
</dbReference>
<reference evidence="7" key="1">
    <citation type="submission" date="2009-07" db="EMBL/GenBank/DDBJ databases">
        <authorList>
            <person name="Weinstock G."/>
            <person name="Sodergren E."/>
            <person name="Clifton S."/>
            <person name="Fulton L."/>
            <person name="Fulton B."/>
            <person name="Courtney L."/>
            <person name="Fronick C."/>
            <person name="Harrison M."/>
            <person name="Strong C."/>
            <person name="Farmer C."/>
            <person name="Delahaunty K."/>
            <person name="Markovic C."/>
            <person name="Hall O."/>
            <person name="Minx P."/>
            <person name="Tomlinson C."/>
            <person name="Mitreva M."/>
            <person name="Nelson J."/>
            <person name="Hou S."/>
            <person name="Wollam A."/>
            <person name="Pepin K.H."/>
            <person name="Johnson M."/>
            <person name="Bhonagiri V."/>
            <person name="Nash W.E."/>
            <person name="Warren W."/>
            <person name="Chinwalla A."/>
            <person name="Mardis E.R."/>
            <person name="Wilson R.K."/>
        </authorList>
    </citation>
    <scope>NUCLEOTIDE SEQUENCE [LARGE SCALE GENOMIC DNA]</scope>
    <source>
        <strain evidence="7">DSM 14469</strain>
    </source>
</reference>
<feature type="binding site" evidence="6">
    <location>
        <position position="153"/>
    </location>
    <ligand>
        <name>NAD(+)</name>
        <dbReference type="ChEBI" id="CHEBI:57540"/>
    </ligand>
</feature>
<dbReference type="PANTHER" id="PTHR20275:SF0">
    <property type="entry name" value="NAD KINASE"/>
    <property type="match status" value="1"/>
</dbReference>
<sequence length="286" mass="31355">MKKFFIIANRIKDPNLAVAGAIRKKLHELGRECVIQELAHADGEDGYKYTDPAQVPGDADCVLVLGGDGTMLQASRDLVTRNIPMFGINLGTLGYLAEIGKEDMEQALEKLAADEYLLEERMMLEGTVFYGGVRALTDVALNDIVISRSGKLRVMDYHIYVNDRFLNSYSADGIIVSTPTGSTGYNLSAGGPIVSPSASMILITPIAPHTLTARSVILPDDVTVKIEIGERTGNDESAEATFDGDSRIEMKCRDYIEIRKSDRTVQFVKIDQVSFLEILRKKMSGA</sequence>
<comment type="catalytic activity">
    <reaction evidence="5 6">
        <text>NAD(+) + ATP = ADP + NADP(+) + H(+)</text>
        <dbReference type="Rhea" id="RHEA:18629"/>
        <dbReference type="ChEBI" id="CHEBI:15378"/>
        <dbReference type="ChEBI" id="CHEBI:30616"/>
        <dbReference type="ChEBI" id="CHEBI:57540"/>
        <dbReference type="ChEBI" id="CHEBI:58349"/>
        <dbReference type="ChEBI" id="CHEBI:456216"/>
        <dbReference type="EC" id="2.7.1.23"/>
    </reaction>
</comment>
<dbReference type="GO" id="GO:0003951">
    <property type="term" value="F:NAD+ kinase activity"/>
    <property type="evidence" value="ECO:0007669"/>
    <property type="project" value="UniProtKB-UniRule"/>
</dbReference>
<keyword evidence="8" id="KW-1185">Reference proteome</keyword>
<dbReference type="GO" id="GO:0006741">
    <property type="term" value="P:NADP+ biosynthetic process"/>
    <property type="evidence" value="ECO:0007669"/>
    <property type="project" value="UniProtKB-UniRule"/>
</dbReference>
<dbReference type="Gene3D" id="2.60.200.30">
    <property type="entry name" value="Probable inorganic polyphosphate/atp-NAD kinase, domain 2"/>
    <property type="match status" value="1"/>
</dbReference>
<dbReference type="HAMAP" id="MF_00361">
    <property type="entry name" value="NAD_kinase"/>
    <property type="match status" value="1"/>
</dbReference>
<name>C6LLG6_9FIRM</name>
<dbReference type="Pfam" id="PF20143">
    <property type="entry name" value="NAD_kinase_C"/>
    <property type="match status" value="1"/>
</dbReference>
<evidence type="ECO:0000256" key="6">
    <source>
        <dbReference type="HAMAP-Rule" id="MF_00361"/>
    </source>
</evidence>